<accession>A0ABV1QMZ5</accession>
<reference evidence="2 3" key="1">
    <citation type="submission" date="2024-06" db="EMBL/GenBank/DDBJ databases">
        <authorList>
            <person name="Campbell A.G."/>
        </authorList>
    </citation>
    <scope>NUCLEOTIDE SEQUENCE [LARGE SCALE GENOMIC DNA]</scope>
    <source>
        <strain evidence="2 3">EM12</strain>
    </source>
</reference>
<protein>
    <recommendedName>
        <fullName evidence="4">Pilus assembly protein</fullName>
    </recommendedName>
</protein>
<sequence length="78" mass="8043">MISATVFAFVVVPALCLGLGLAGDAWTRLSAGRLDRARAGQVADAFGETAGSKNAEILRRTEPLRNGQSRPDDVGGGS</sequence>
<comment type="caution">
    <text evidence="2">The sequence shown here is derived from an EMBL/GenBank/DDBJ whole genome shotgun (WGS) entry which is preliminary data.</text>
</comment>
<evidence type="ECO:0000256" key="1">
    <source>
        <dbReference type="SAM" id="MobiDB-lite"/>
    </source>
</evidence>
<dbReference type="Proteomes" id="UP001480955">
    <property type="component" value="Unassembled WGS sequence"/>
</dbReference>
<proteinExistence type="predicted"/>
<evidence type="ECO:0000313" key="2">
    <source>
        <dbReference type="EMBL" id="MER2250774.1"/>
    </source>
</evidence>
<evidence type="ECO:0008006" key="4">
    <source>
        <dbReference type="Google" id="ProtNLM"/>
    </source>
</evidence>
<name>A0ABV1QMZ5_9HYPH</name>
<gene>
    <name evidence="2" type="ORF">ABS772_12710</name>
</gene>
<keyword evidence="3" id="KW-1185">Reference proteome</keyword>
<dbReference type="RefSeq" id="WP_350394994.1">
    <property type="nucleotide sequence ID" value="NZ_JBELQE010000073.1"/>
</dbReference>
<organism evidence="2 3">
    <name type="scientific">Methylorubrum podarium</name>
    <dbReference type="NCBI Taxonomy" id="200476"/>
    <lineage>
        <taxon>Bacteria</taxon>
        <taxon>Pseudomonadati</taxon>
        <taxon>Pseudomonadota</taxon>
        <taxon>Alphaproteobacteria</taxon>
        <taxon>Hyphomicrobiales</taxon>
        <taxon>Methylobacteriaceae</taxon>
        <taxon>Methylorubrum</taxon>
    </lineage>
</organism>
<evidence type="ECO:0000313" key="3">
    <source>
        <dbReference type="Proteomes" id="UP001480955"/>
    </source>
</evidence>
<dbReference type="EMBL" id="JBELQE010000073">
    <property type="protein sequence ID" value="MER2250774.1"/>
    <property type="molecule type" value="Genomic_DNA"/>
</dbReference>
<feature type="region of interest" description="Disordered" evidence="1">
    <location>
        <begin position="57"/>
        <end position="78"/>
    </location>
</feature>